<name>A0A430ASZ9_9ENTE</name>
<proteinExistence type="predicted"/>
<evidence type="ECO:0000259" key="4">
    <source>
        <dbReference type="PROSITE" id="PS51192"/>
    </source>
</evidence>
<dbReference type="RefSeq" id="WP_126813937.1">
    <property type="nucleotide sequence ID" value="NZ_NGKC01000009.1"/>
</dbReference>
<dbReference type="Pfam" id="PF00271">
    <property type="entry name" value="Helicase_C"/>
    <property type="match status" value="1"/>
</dbReference>
<dbReference type="PANTHER" id="PTHR10799">
    <property type="entry name" value="SNF2/RAD54 HELICASE FAMILY"/>
    <property type="match status" value="1"/>
</dbReference>
<keyword evidence="2" id="KW-0862">Zinc</keyword>
<evidence type="ECO:0000313" key="6">
    <source>
        <dbReference type="EMBL" id="RSU11177.1"/>
    </source>
</evidence>
<dbReference type="Gene3D" id="3.40.50.300">
    <property type="entry name" value="P-loop containing nucleotide triphosphate hydrolases"/>
    <property type="match status" value="1"/>
</dbReference>
<dbReference type="PROSITE" id="PS51192">
    <property type="entry name" value="HELICASE_ATP_BIND_1"/>
    <property type="match status" value="1"/>
</dbReference>
<dbReference type="PROSITE" id="PS51194">
    <property type="entry name" value="HELICASE_CTER"/>
    <property type="match status" value="1"/>
</dbReference>
<dbReference type="InterPro" id="IPR049730">
    <property type="entry name" value="SNF2/RAD54-like_C"/>
</dbReference>
<dbReference type="FunFam" id="3.40.50.300:FF:000533">
    <property type="entry name" value="Helicase, Snf2 family"/>
    <property type="match status" value="1"/>
</dbReference>
<dbReference type="InterPro" id="IPR014001">
    <property type="entry name" value="Helicase_ATP-bd"/>
</dbReference>
<dbReference type="InterPro" id="IPR027417">
    <property type="entry name" value="P-loop_NTPase"/>
</dbReference>
<dbReference type="Proteomes" id="UP000286773">
    <property type="component" value="Unassembled WGS sequence"/>
</dbReference>
<evidence type="ECO:0000313" key="7">
    <source>
        <dbReference type="Proteomes" id="UP000286773"/>
    </source>
</evidence>
<dbReference type="CDD" id="cd18793">
    <property type="entry name" value="SF2_C_SNF"/>
    <property type="match status" value="1"/>
</dbReference>
<keyword evidence="1" id="KW-0378">Hydrolase</keyword>
<comment type="caution">
    <text evidence="6">The sequence shown here is derived from an EMBL/GenBank/DDBJ whole genome shotgun (WGS) entry which is preliminary data.</text>
</comment>
<dbReference type="GO" id="GO:0016787">
    <property type="term" value="F:hydrolase activity"/>
    <property type="evidence" value="ECO:0007669"/>
    <property type="project" value="UniProtKB-KW"/>
</dbReference>
<feature type="domain" description="Helicase C-terminal" evidence="5">
    <location>
        <begin position="904"/>
        <end position="1058"/>
    </location>
</feature>
<sequence>MKWSIPDRIISRGRKYMMEGRVHSLTKDDTRLKWYAEVIGSEIYYVELDGTTKEKDVCTCPYWLDHGYCKHTVAVELAIKDKGMSRVITETDAPRKIFQPPSDAEVFTEGFVKLQEKENTRVLERGEPLKLDVIVESVETLSFYPEKAVICLHLKVGSDVPGSRTYVVKNLAEFFKAYENQQGFQINNNHHFQIRDTSFHKKDKELLDACLAIHKANQMLVTGGVQQQGRPNARYLMLSQDEAKHMLTALTAEQRLLFKLPFGSRHKITFQTGRLPLVFSVKRSGDGYLLVIDMSHIDMYWETYGWVLSRSNLYELTHEQHVHYQTLMNLMKRLPKPEVFYTKDQLGELFSYVIPALATIGHVEVSDIVADDMIHAPIKTDFYMMSQDGMLSVRVDFSYADVVFSTDSAVATERAADAPVVVRNTLQEGRAEQLLDQLGFRLGKTAYQKPFPQGQYLYRFFSSELAEFEKLGQVHLTDQLEQLYLSADDYQPQVNITEHGSWLDIRFDISGIDDKEVNQVLKSLLKRQDFHQLENGQIISFDSETFQQTSDVLRRLRRDLTFRGNHLSVPSYRGIQVQDAFGQLEEVDFSGEFKQMVEDLANPSAFPLRFPETLQATLRSYQEAGVRWLKMLSSYQFGGILADDMGLGKTIQTIAYLLSEKEEGNLQQPVLIVTPASLLYNWQIECRRFAPELSVTVSAGSKQQRDALIEENPTSDIFITSYSMLRQDIDRYRDMSFHCLVLDEAQAIKNAATKTFHAVKEIQATHRFALSGTPIENNLEELWALFNVLMPGFFPPMRQFKALDTEDVAQMVRPFVLRREKKRVLKDLPDKMETNLYSSLTEEQKTVYLAYLKQMQETVGAMSEGEFNRNRISILAGLTRLRQICCDPRLFLPDYSGQSGKLEQLKEIIPVAIENGRRILLFSQFTSMLSLIEAELASLGIDVFYLRGSTKSADRQKMVDQFNQGDKAVFLISLKAGSTGLNLTGADTVILYDLWWNPAVEEQAAGRAHRIGQQKKVEVWRLIAEGTIEEKINQLQQGKRELFEKVLQATDTAGRSQLSEQDIRDILMIGSADDVSGTNGF</sequence>
<dbReference type="Pfam" id="PF04434">
    <property type="entry name" value="SWIM"/>
    <property type="match status" value="1"/>
</dbReference>
<protein>
    <recommendedName>
        <fullName evidence="8">Snf2 family helicase</fullName>
    </recommendedName>
</protein>
<evidence type="ECO:0000256" key="1">
    <source>
        <dbReference type="ARBA" id="ARBA00022801"/>
    </source>
</evidence>
<dbReference type="SMART" id="SM00487">
    <property type="entry name" value="DEXDc"/>
    <property type="match status" value="1"/>
</dbReference>
<dbReference type="SMART" id="SM00490">
    <property type="entry name" value="HELICc"/>
    <property type="match status" value="1"/>
</dbReference>
<dbReference type="AlphaFoldDB" id="A0A430ASZ9"/>
<feature type="domain" description="SWIM-type" evidence="3">
    <location>
        <begin position="44"/>
        <end position="80"/>
    </location>
</feature>
<keyword evidence="7" id="KW-1185">Reference proteome</keyword>
<dbReference type="InterPro" id="IPR013663">
    <property type="entry name" value="Helicase_SWF/SNF/SWI_bac"/>
</dbReference>
<evidence type="ECO:0000259" key="3">
    <source>
        <dbReference type="PROSITE" id="PS50966"/>
    </source>
</evidence>
<evidence type="ECO:0008006" key="8">
    <source>
        <dbReference type="Google" id="ProtNLM"/>
    </source>
</evidence>
<accession>A0A430ASZ9</accession>
<dbReference type="GO" id="GO:0005524">
    <property type="term" value="F:ATP binding"/>
    <property type="evidence" value="ECO:0007669"/>
    <property type="project" value="InterPro"/>
</dbReference>
<feature type="domain" description="Helicase ATP-binding" evidence="4">
    <location>
        <begin position="630"/>
        <end position="792"/>
    </location>
</feature>
<dbReference type="InterPro" id="IPR038718">
    <property type="entry name" value="SNF2-like_sf"/>
</dbReference>
<dbReference type="OrthoDB" id="9760715at2"/>
<dbReference type="PROSITE" id="PS50966">
    <property type="entry name" value="ZF_SWIM"/>
    <property type="match status" value="1"/>
</dbReference>
<dbReference type="InterPro" id="IPR001650">
    <property type="entry name" value="Helicase_C-like"/>
</dbReference>
<dbReference type="CDD" id="cd18012">
    <property type="entry name" value="DEXQc_arch_SWI2_SNF2"/>
    <property type="match status" value="1"/>
</dbReference>
<gene>
    <name evidence="6" type="ORF">CBF27_08740</name>
</gene>
<dbReference type="SUPFAM" id="SSF52540">
    <property type="entry name" value="P-loop containing nucleoside triphosphate hydrolases"/>
    <property type="match status" value="2"/>
</dbReference>
<keyword evidence="2" id="KW-0479">Metal-binding</keyword>
<dbReference type="Pfam" id="PF00176">
    <property type="entry name" value="SNF2-rel_dom"/>
    <property type="match status" value="1"/>
</dbReference>
<keyword evidence="2" id="KW-0863">Zinc-finger</keyword>
<organism evidence="6 7">
    <name type="scientific">Vagococcus acidifermentans</name>
    <dbReference type="NCBI Taxonomy" id="564710"/>
    <lineage>
        <taxon>Bacteria</taxon>
        <taxon>Bacillati</taxon>
        <taxon>Bacillota</taxon>
        <taxon>Bacilli</taxon>
        <taxon>Lactobacillales</taxon>
        <taxon>Enterococcaceae</taxon>
        <taxon>Vagococcus</taxon>
    </lineage>
</organism>
<dbReference type="Pfam" id="PF08455">
    <property type="entry name" value="SNF2_assoc"/>
    <property type="match status" value="1"/>
</dbReference>
<evidence type="ECO:0000259" key="5">
    <source>
        <dbReference type="PROSITE" id="PS51194"/>
    </source>
</evidence>
<evidence type="ECO:0000256" key="2">
    <source>
        <dbReference type="PROSITE-ProRule" id="PRU00325"/>
    </source>
</evidence>
<dbReference type="EMBL" id="NGKC01000009">
    <property type="protein sequence ID" value="RSU11177.1"/>
    <property type="molecule type" value="Genomic_DNA"/>
</dbReference>
<dbReference type="InterPro" id="IPR000330">
    <property type="entry name" value="SNF2_N"/>
</dbReference>
<reference evidence="6 7" key="1">
    <citation type="submission" date="2017-05" db="EMBL/GenBank/DDBJ databases">
        <title>Vagococcus spp. assemblies.</title>
        <authorList>
            <person name="Gulvik C.A."/>
        </authorList>
    </citation>
    <scope>NUCLEOTIDE SEQUENCE [LARGE SCALE GENOMIC DNA]</scope>
    <source>
        <strain evidence="6 7">LMG 24798</strain>
    </source>
</reference>
<dbReference type="InterPro" id="IPR007527">
    <property type="entry name" value="Znf_SWIM"/>
</dbReference>
<dbReference type="Gene3D" id="3.40.50.10810">
    <property type="entry name" value="Tandem AAA-ATPase domain"/>
    <property type="match status" value="1"/>
</dbReference>
<dbReference type="GO" id="GO:0008270">
    <property type="term" value="F:zinc ion binding"/>
    <property type="evidence" value="ECO:0007669"/>
    <property type="project" value="UniProtKB-KW"/>
</dbReference>